<keyword evidence="2" id="KW-1133">Transmembrane helix</keyword>
<feature type="compositionally biased region" description="Polar residues" evidence="1">
    <location>
        <begin position="1"/>
        <end position="21"/>
    </location>
</feature>
<dbReference type="AlphaFoldDB" id="A0A437A2Q3"/>
<dbReference type="GeneID" id="93586053"/>
<reference evidence="3 4" key="1">
    <citation type="submission" date="2019-01" db="EMBL/GenBank/DDBJ databases">
        <title>Intercellular communication is required for trap formation in the nematode-trapping fungus Duddingtonia flagrans.</title>
        <authorList>
            <person name="Youssar L."/>
            <person name="Wernet V."/>
            <person name="Hensel N."/>
            <person name="Hildebrandt H.-G."/>
            <person name="Fischer R."/>
        </authorList>
    </citation>
    <scope>NUCLEOTIDE SEQUENCE [LARGE SCALE GENOMIC DNA]</scope>
    <source>
        <strain evidence="3 4">CBS H-5679</strain>
    </source>
</reference>
<dbReference type="RefSeq" id="XP_067490963.1">
    <property type="nucleotide sequence ID" value="XM_067632723.1"/>
</dbReference>
<organism evidence="3 4">
    <name type="scientific">Arthrobotrys flagrans</name>
    <name type="common">Nematode-trapping fungus</name>
    <name type="synonym">Trichothecium flagrans</name>
    <dbReference type="NCBI Taxonomy" id="97331"/>
    <lineage>
        <taxon>Eukaryota</taxon>
        <taxon>Fungi</taxon>
        <taxon>Dikarya</taxon>
        <taxon>Ascomycota</taxon>
        <taxon>Pezizomycotina</taxon>
        <taxon>Orbiliomycetes</taxon>
        <taxon>Orbiliales</taxon>
        <taxon>Orbiliaceae</taxon>
        <taxon>Arthrobotrys</taxon>
    </lineage>
</organism>
<feature type="compositionally biased region" description="Low complexity" evidence="1">
    <location>
        <begin position="22"/>
        <end position="33"/>
    </location>
</feature>
<evidence type="ECO:0000256" key="1">
    <source>
        <dbReference type="SAM" id="MobiDB-lite"/>
    </source>
</evidence>
<keyword evidence="2" id="KW-0812">Transmembrane</keyword>
<proteinExistence type="predicted"/>
<keyword evidence="4" id="KW-1185">Reference proteome</keyword>
<evidence type="ECO:0000313" key="4">
    <source>
        <dbReference type="Proteomes" id="UP000283090"/>
    </source>
</evidence>
<dbReference type="VEuPathDB" id="FungiDB:DFL_003742"/>
<feature type="region of interest" description="Disordered" evidence="1">
    <location>
        <begin position="203"/>
        <end position="227"/>
    </location>
</feature>
<feature type="region of interest" description="Disordered" evidence="1">
    <location>
        <begin position="1"/>
        <end position="39"/>
    </location>
</feature>
<gene>
    <name evidence="3" type="ORF">DFL_003742</name>
</gene>
<keyword evidence="2" id="KW-0472">Membrane</keyword>
<evidence type="ECO:0000313" key="3">
    <source>
        <dbReference type="EMBL" id="RVD85419.1"/>
    </source>
</evidence>
<feature type="transmembrane region" description="Helical" evidence="2">
    <location>
        <begin position="299"/>
        <end position="317"/>
    </location>
</feature>
<comment type="caution">
    <text evidence="3">The sequence shown here is derived from an EMBL/GenBank/DDBJ whole genome shotgun (WGS) entry which is preliminary data.</text>
</comment>
<accession>A0A437A2Q3</accession>
<dbReference type="EMBL" id="SAEB01000006">
    <property type="protein sequence ID" value="RVD85419.1"/>
    <property type="molecule type" value="Genomic_DNA"/>
</dbReference>
<evidence type="ECO:0000256" key="2">
    <source>
        <dbReference type="SAM" id="Phobius"/>
    </source>
</evidence>
<dbReference type="OrthoDB" id="5304264at2759"/>
<protein>
    <submittedName>
        <fullName evidence="3">Uncharacterized protein</fullName>
    </submittedName>
</protein>
<dbReference type="Proteomes" id="UP000283090">
    <property type="component" value="Unassembled WGS sequence"/>
</dbReference>
<sequence length="322" mass="36111">MTFSRSTTGGCHVTRNNSSKLNNPSPANPNTPSQRPTSSYDQIGGAKIMHCRVPPPPSDSRLRLIHERPETVPRCYVTSYQIQQYFLEDCGVSTIYFCHIVEALEKALENAPCPASFGIKLDRLCRLEAKWCQQVSHVLRQNIHPKVLEFLEDRFTKELGYYLFCLAQNCSDTISEGPAKKSTTNTESQSSATLEDYVVLNSDGTLSSGGNRNAQTNTPTREPRITSSCGRSRAYFEIPAPRSEKALIRTLQDCSCSPPITTSTETEDDNNHVNREVLVDRNRQREQGQKSLHHGFTESQGWILICILAGLVLGYFCDFRPK</sequence>
<name>A0A437A2Q3_ARTFL</name>